<name>A0A562SKY3_9BACT</name>
<dbReference type="OrthoDB" id="945117at2"/>
<protein>
    <recommendedName>
        <fullName evidence="4">Outer membrane protein with beta-barrel domain</fullName>
    </recommendedName>
</protein>
<proteinExistence type="predicted"/>
<organism evidence="2 3">
    <name type="scientific">Lacibacter cauensis</name>
    <dbReference type="NCBI Taxonomy" id="510947"/>
    <lineage>
        <taxon>Bacteria</taxon>
        <taxon>Pseudomonadati</taxon>
        <taxon>Bacteroidota</taxon>
        <taxon>Chitinophagia</taxon>
        <taxon>Chitinophagales</taxon>
        <taxon>Chitinophagaceae</taxon>
        <taxon>Lacibacter</taxon>
    </lineage>
</organism>
<dbReference type="RefSeq" id="WP_144886910.1">
    <property type="nucleotide sequence ID" value="NZ_VLLE01000004.1"/>
</dbReference>
<dbReference type="InterPro" id="IPR011250">
    <property type="entry name" value="OMP/PagP_B-barrel"/>
</dbReference>
<dbReference type="AlphaFoldDB" id="A0A562SKY3"/>
<evidence type="ECO:0000313" key="3">
    <source>
        <dbReference type="Proteomes" id="UP000316167"/>
    </source>
</evidence>
<dbReference type="EMBL" id="VLLE01000004">
    <property type="protein sequence ID" value="TWI81733.1"/>
    <property type="molecule type" value="Genomic_DNA"/>
</dbReference>
<dbReference type="Proteomes" id="UP000316167">
    <property type="component" value="Unassembled WGS sequence"/>
</dbReference>
<evidence type="ECO:0008006" key="4">
    <source>
        <dbReference type="Google" id="ProtNLM"/>
    </source>
</evidence>
<accession>A0A562SKY3</accession>
<keyword evidence="1" id="KW-0732">Signal</keyword>
<gene>
    <name evidence="2" type="ORF">IQ13_2752</name>
</gene>
<feature type="signal peptide" evidence="1">
    <location>
        <begin position="1"/>
        <end position="19"/>
    </location>
</feature>
<evidence type="ECO:0000313" key="2">
    <source>
        <dbReference type="EMBL" id="TWI81733.1"/>
    </source>
</evidence>
<dbReference type="SUPFAM" id="SSF56925">
    <property type="entry name" value="OMPA-like"/>
    <property type="match status" value="1"/>
</dbReference>
<feature type="chain" id="PRO_5021902664" description="Outer membrane protein with beta-barrel domain" evidence="1">
    <location>
        <begin position="20"/>
        <end position="194"/>
    </location>
</feature>
<reference evidence="2 3" key="1">
    <citation type="journal article" date="2015" name="Stand. Genomic Sci.">
        <title>Genomic Encyclopedia of Bacterial and Archaeal Type Strains, Phase III: the genomes of soil and plant-associated and newly described type strains.</title>
        <authorList>
            <person name="Whitman W.B."/>
            <person name="Woyke T."/>
            <person name="Klenk H.P."/>
            <person name="Zhou Y."/>
            <person name="Lilburn T.G."/>
            <person name="Beck B.J."/>
            <person name="De Vos P."/>
            <person name="Vandamme P."/>
            <person name="Eisen J.A."/>
            <person name="Garrity G."/>
            <person name="Hugenholtz P."/>
            <person name="Kyrpides N.C."/>
        </authorList>
    </citation>
    <scope>NUCLEOTIDE SEQUENCE [LARGE SCALE GENOMIC DNA]</scope>
    <source>
        <strain evidence="2 3">CGMCC 1.7271</strain>
    </source>
</reference>
<evidence type="ECO:0000256" key="1">
    <source>
        <dbReference type="SAM" id="SignalP"/>
    </source>
</evidence>
<comment type="caution">
    <text evidence="2">The sequence shown here is derived from an EMBL/GenBank/DDBJ whole genome shotgun (WGS) entry which is preliminary data.</text>
</comment>
<keyword evidence="3" id="KW-1185">Reference proteome</keyword>
<sequence>MKTFYLATAMLLSTFAATAQTEQGTININGLFGSNSGGQFQSTDAFNRFKLNVGANVGYFVKNNWEIGAGIQTGFNTLKQKAPFNDLFNLDKSRSITFAPQLYSKYYFGTKQLKPFAVISTGYNWQFDRTTYNGVTTKGRLNYLNYGGGAGLAWFPSKKVGLFTQLTYDRLYSDMMDQGALNLNFGVQINLGKK</sequence>
<dbReference type="Gene3D" id="2.40.160.20">
    <property type="match status" value="1"/>
</dbReference>